<dbReference type="Proteomes" id="UP001500274">
    <property type="component" value="Unassembled WGS sequence"/>
</dbReference>
<proteinExistence type="predicted"/>
<evidence type="ECO:0000313" key="2">
    <source>
        <dbReference type="Proteomes" id="UP001500274"/>
    </source>
</evidence>
<comment type="caution">
    <text evidence="1">The sequence shown here is derived from an EMBL/GenBank/DDBJ whole genome shotgun (WGS) entry which is preliminary data.</text>
</comment>
<sequence length="838" mass="87057">MWCGRWGGRNWGVFVVRNGLVRTWVRSVAAGIVTCAAVLSVSLAVTGAARADDASSSSVTVSAKDQDIYLGDAPMPDLKVTVSQTADLVAQAVSVSWTGGKASTLPSGQTGGENFLQIMQCWGDVINDDAEYLPSRTTCQFGGFATPGARRDDGRASADAIAPEDARYSYFGKGGLDGSYTGIPFRAIPDANTGVSDVVRSIDDNNQKIPGVNLNENAYFTRYTTNEIPWAGSNSSGTGAVTFELQTALQSPGLGCGAAVTGADGTVTGQPCWLVVVPRGAGTNTASPLFWEQWKHRIAVRLDFQPVGTHCAIGVGEQQLAGSELASDAVSSWQPGLCGAEDGDAYTLITTTDMDAAESANTVADAPLALTSQPVRPGDGEVDALTYAPIALTGIAVTFAVDRYPSAVAPTEEQEAARRPFEEMNLTPRLLAKLLTSSYTDALPTNADASHLGRNPRNIVFDPEFLSINPAWRDQAIVSPAVADLMVPLGRSGYARAVWNYILADDEAAAFLAGQADPWGMKVNPYASTGATVNPTGNALELPRDDFPKVDPEEAYAGEARVLNSVAWRPYTNDLVSGAYYALRGDGLNVGEWDPIAQPPKWQRKARDLVGDRKVIAMTDTSSARRYQTVTAKLRTPAGTFVAPDTASILAAASLMTASETQPQVLALDPFSATVRADEDAYPLSIPVYAATNTSLNSDTVAASYARFVRFAAGAGQTPGNLQGQLPEGYAPLPEAWRTQALAAADAIDAKAPAPTASPAPAAPAPAAAAAPAPAPAALAASAPDPVASGAAAGALSAGATPDDPETGALTQALPVSLLAGVAAAGAVPFVGRLRRRL</sequence>
<accession>A0ABP6BLL5</accession>
<evidence type="ECO:0000313" key="1">
    <source>
        <dbReference type="EMBL" id="GAA2565619.1"/>
    </source>
</evidence>
<organism evidence="1 2">
    <name type="scientific">Microbacterium binotii</name>
    <dbReference type="NCBI Taxonomy" id="462710"/>
    <lineage>
        <taxon>Bacteria</taxon>
        <taxon>Bacillati</taxon>
        <taxon>Actinomycetota</taxon>
        <taxon>Actinomycetes</taxon>
        <taxon>Micrococcales</taxon>
        <taxon>Microbacteriaceae</taxon>
        <taxon>Microbacterium</taxon>
    </lineage>
</organism>
<evidence type="ECO:0008006" key="3">
    <source>
        <dbReference type="Google" id="ProtNLM"/>
    </source>
</evidence>
<protein>
    <recommendedName>
        <fullName evidence="3">PBP domain-containing protein</fullName>
    </recommendedName>
</protein>
<dbReference type="Gene3D" id="3.40.190.10">
    <property type="entry name" value="Periplasmic binding protein-like II"/>
    <property type="match status" value="2"/>
</dbReference>
<keyword evidence="2" id="KW-1185">Reference proteome</keyword>
<reference evidence="2" key="1">
    <citation type="journal article" date="2019" name="Int. J. Syst. Evol. Microbiol.">
        <title>The Global Catalogue of Microorganisms (GCM) 10K type strain sequencing project: providing services to taxonomists for standard genome sequencing and annotation.</title>
        <authorList>
            <consortium name="The Broad Institute Genomics Platform"/>
            <consortium name="The Broad Institute Genome Sequencing Center for Infectious Disease"/>
            <person name="Wu L."/>
            <person name="Ma J."/>
        </authorList>
    </citation>
    <scope>NUCLEOTIDE SEQUENCE [LARGE SCALE GENOMIC DNA]</scope>
    <source>
        <strain evidence="2">JCM 16365</strain>
    </source>
</reference>
<gene>
    <name evidence="1" type="ORF">GCM10009862_00120</name>
</gene>
<dbReference type="SUPFAM" id="SSF53850">
    <property type="entry name" value="Periplasmic binding protein-like II"/>
    <property type="match status" value="1"/>
</dbReference>
<name>A0ABP6BLL5_9MICO</name>
<dbReference type="EMBL" id="BAAARI010000001">
    <property type="protein sequence ID" value="GAA2565619.1"/>
    <property type="molecule type" value="Genomic_DNA"/>
</dbReference>